<sequence length="347" mass="37652">MTTNTPAPAPQETGAQDLNTSEGARAYVAEYFATQIGRHDFKRYIANTLAADFACALAQHLSKLRAPVAGNARPHIMSLGGILAEYRKGCTNTGGEGPENCPDCVRAFVSALEALNVCQARAPVAAQHPGLRPPLSRIAGVSEDILRRGALAAVRATDERERGYAENAAFRIWWDENQACPEHSLTTENAAHAAWQERGRRAALASAPVAGEALARYCPGCGSVGPVGDEYRDCCPDGNQARMIPARLAEQCRDTFRLAIKSLLANAAANDSAAPQAGEAVRILFPTHLRKMWSGGEVQAWLDERQGISVPQAEAKGSFGRYRKWLERKSDLKEETVQRSQEKSNER</sequence>
<name>A0A6S7DYL9_9BURK</name>
<dbReference type="AlphaFoldDB" id="A0A6S7DYL9"/>
<dbReference type="RefSeq" id="WP_175129189.1">
    <property type="nucleotide sequence ID" value="NZ_CADILD010000002.1"/>
</dbReference>
<gene>
    <name evidence="1" type="ORF">LMG1861_03774</name>
</gene>
<dbReference type="Proteomes" id="UP000494105">
    <property type="component" value="Unassembled WGS sequence"/>
</dbReference>
<reference evidence="1 2" key="1">
    <citation type="submission" date="2020-04" db="EMBL/GenBank/DDBJ databases">
        <authorList>
            <person name="De Canck E."/>
        </authorList>
    </citation>
    <scope>NUCLEOTIDE SEQUENCE [LARGE SCALE GENOMIC DNA]</scope>
    <source>
        <strain evidence="1 2">LMG 1861</strain>
    </source>
</reference>
<proteinExistence type="predicted"/>
<organism evidence="1 2">
    <name type="scientific">Achromobacter piechaudii</name>
    <dbReference type="NCBI Taxonomy" id="72556"/>
    <lineage>
        <taxon>Bacteria</taxon>
        <taxon>Pseudomonadati</taxon>
        <taxon>Pseudomonadota</taxon>
        <taxon>Betaproteobacteria</taxon>
        <taxon>Burkholderiales</taxon>
        <taxon>Alcaligenaceae</taxon>
        <taxon>Achromobacter</taxon>
    </lineage>
</organism>
<accession>A0A6S7DYL9</accession>
<dbReference type="EMBL" id="CADILD010000002">
    <property type="protein sequence ID" value="CAB3890450.1"/>
    <property type="molecule type" value="Genomic_DNA"/>
</dbReference>
<protein>
    <submittedName>
        <fullName evidence="1">Uncharacterized protein</fullName>
    </submittedName>
</protein>
<evidence type="ECO:0000313" key="1">
    <source>
        <dbReference type="EMBL" id="CAB3890450.1"/>
    </source>
</evidence>
<evidence type="ECO:0000313" key="2">
    <source>
        <dbReference type="Proteomes" id="UP000494105"/>
    </source>
</evidence>